<reference evidence="2" key="1">
    <citation type="submission" date="2019-10" db="EMBL/GenBank/DDBJ databases">
        <title>Conservation and host-specific expression of non-tandemly repeated heterogenous ribosome RNA gene in arbuscular mycorrhizal fungi.</title>
        <authorList>
            <person name="Maeda T."/>
            <person name="Kobayashi Y."/>
            <person name="Nakagawa T."/>
            <person name="Ezawa T."/>
            <person name="Yamaguchi K."/>
            <person name="Bino T."/>
            <person name="Nishimoto Y."/>
            <person name="Shigenobu S."/>
            <person name="Kawaguchi M."/>
        </authorList>
    </citation>
    <scope>NUCLEOTIDE SEQUENCE</scope>
    <source>
        <strain evidence="2">HR1</strain>
    </source>
</reference>
<evidence type="ECO:0000313" key="3">
    <source>
        <dbReference type="Proteomes" id="UP000615446"/>
    </source>
</evidence>
<dbReference type="Proteomes" id="UP000615446">
    <property type="component" value="Unassembled WGS sequence"/>
</dbReference>
<name>A0A8H3M9Q8_9GLOM</name>
<protein>
    <submittedName>
        <fullName evidence="2">Uncharacterized protein</fullName>
    </submittedName>
</protein>
<evidence type="ECO:0000256" key="1">
    <source>
        <dbReference type="SAM" id="MobiDB-lite"/>
    </source>
</evidence>
<dbReference type="EMBL" id="BLAL01000321">
    <property type="protein sequence ID" value="GET03348.1"/>
    <property type="molecule type" value="Genomic_DNA"/>
</dbReference>
<gene>
    <name evidence="2" type="ORF">RCL2_002969200</name>
</gene>
<proteinExistence type="predicted"/>
<evidence type="ECO:0000313" key="2">
    <source>
        <dbReference type="EMBL" id="GET03348.1"/>
    </source>
</evidence>
<accession>A0A8H3M9Q8</accession>
<dbReference type="AlphaFoldDB" id="A0A8H3M9Q8"/>
<feature type="compositionally biased region" description="Polar residues" evidence="1">
    <location>
        <begin position="28"/>
        <end position="47"/>
    </location>
</feature>
<comment type="caution">
    <text evidence="2">The sequence shown here is derived from an EMBL/GenBank/DDBJ whole genome shotgun (WGS) entry which is preliminary data.</text>
</comment>
<organism evidence="2 3">
    <name type="scientific">Rhizophagus clarus</name>
    <dbReference type="NCBI Taxonomy" id="94130"/>
    <lineage>
        <taxon>Eukaryota</taxon>
        <taxon>Fungi</taxon>
        <taxon>Fungi incertae sedis</taxon>
        <taxon>Mucoromycota</taxon>
        <taxon>Glomeromycotina</taxon>
        <taxon>Glomeromycetes</taxon>
        <taxon>Glomerales</taxon>
        <taxon>Glomeraceae</taxon>
        <taxon>Rhizophagus</taxon>
    </lineage>
</organism>
<feature type="region of interest" description="Disordered" evidence="1">
    <location>
        <begin position="28"/>
        <end position="48"/>
    </location>
</feature>
<sequence>MNISGFNLSKSNDIVPSRKPLVIIPARSSTPELTSPPQHTTSSSRGPSVTIKKEIITQNKKLTEAEEIAISKQTALASNLASEQALASDLFKKNKKNDQIEYANDRPIFKLHIDSLTAKKITPQIKKKTTFTCYA</sequence>